<comment type="caution">
    <text evidence="1">The sequence shown here is derived from an EMBL/GenBank/DDBJ whole genome shotgun (WGS) entry which is preliminary data.</text>
</comment>
<accession>A0A4Y2N1R1</accession>
<sequence>MNFLCQKHFFILKLKKSCIEGLNRLRIFLPPDEQELSCGVEPPDGLEQFPHRHPLAETHHHLGVGVLLEVADDLVEVVVLRLAQNGVAGRHANARVVGQLHKGIHATASVVACGERHYVNVQFTKKNIRSIVA</sequence>
<protein>
    <submittedName>
        <fullName evidence="1">Uncharacterized protein</fullName>
    </submittedName>
</protein>
<dbReference type="Proteomes" id="UP000499080">
    <property type="component" value="Unassembled WGS sequence"/>
</dbReference>
<name>A0A4Y2N1R1_ARAVE</name>
<dbReference type="AlphaFoldDB" id="A0A4Y2N1R1"/>
<dbReference type="EMBL" id="BGPR01008357">
    <property type="protein sequence ID" value="GBN33275.1"/>
    <property type="molecule type" value="Genomic_DNA"/>
</dbReference>
<reference evidence="1 2" key="1">
    <citation type="journal article" date="2019" name="Sci. Rep.">
        <title>Orb-weaving spider Araneus ventricosus genome elucidates the spidroin gene catalogue.</title>
        <authorList>
            <person name="Kono N."/>
            <person name="Nakamura H."/>
            <person name="Ohtoshi R."/>
            <person name="Moran D.A.P."/>
            <person name="Shinohara A."/>
            <person name="Yoshida Y."/>
            <person name="Fujiwara M."/>
            <person name="Mori M."/>
            <person name="Tomita M."/>
            <person name="Arakawa K."/>
        </authorList>
    </citation>
    <scope>NUCLEOTIDE SEQUENCE [LARGE SCALE GENOMIC DNA]</scope>
</reference>
<keyword evidence="2" id="KW-1185">Reference proteome</keyword>
<proteinExistence type="predicted"/>
<evidence type="ECO:0000313" key="1">
    <source>
        <dbReference type="EMBL" id="GBN33275.1"/>
    </source>
</evidence>
<organism evidence="1 2">
    <name type="scientific">Araneus ventricosus</name>
    <name type="common">Orbweaver spider</name>
    <name type="synonym">Epeira ventricosa</name>
    <dbReference type="NCBI Taxonomy" id="182803"/>
    <lineage>
        <taxon>Eukaryota</taxon>
        <taxon>Metazoa</taxon>
        <taxon>Ecdysozoa</taxon>
        <taxon>Arthropoda</taxon>
        <taxon>Chelicerata</taxon>
        <taxon>Arachnida</taxon>
        <taxon>Araneae</taxon>
        <taxon>Araneomorphae</taxon>
        <taxon>Entelegynae</taxon>
        <taxon>Araneoidea</taxon>
        <taxon>Araneidae</taxon>
        <taxon>Araneus</taxon>
    </lineage>
</organism>
<gene>
    <name evidence="1" type="ORF">AVEN_122846_1</name>
</gene>
<evidence type="ECO:0000313" key="2">
    <source>
        <dbReference type="Proteomes" id="UP000499080"/>
    </source>
</evidence>